<comment type="caution">
    <text evidence="7">The sequence shown here is derived from an EMBL/GenBank/DDBJ whole genome shotgun (WGS) entry which is preliminary data.</text>
</comment>
<sequence length="327" mass="35327">MSRVDRKLDQAARAAWMYYVAGKTQHEIADVLGVSRQAAQRLVALASESGLVRVSIVHPVAGCTALSQQLARQFGLSVCRVVPSAGMDSISLNRMIAVAGAELMLQFIDQEQPQVIAVGSGRALRSTINELPQLDRPQHSCVSLIGAIASDGSCTRYDVPLWMAEKTQGKYFILPAPLFADNATDKELWCNHRIYRMVTDKAAQADVTFIGIGQMNLHCPLHYDGFISSEEVQRLTEAGVVAEIVGHFIGQDGRRVPSALDQRLTSVTINVRPDKPVIAFAGGAEKYPAIRAVLNGGWLTGLVTDEETAIKLLAVPGPTVSPTPGRE</sequence>
<dbReference type="Pfam" id="PF04198">
    <property type="entry name" value="Sugar-bind"/>
    <property type="match status" value="1"/>
</dbReference>
<dbReference type="InterPro" id="IPR000835">
    <property type="entry name" value="HTH_MarR-typ"/>
</dbReference>
<keyword evidence="3" id="KW-0238">DNA-binding</keyword>
<dbReference type="PANTHER" id="PTHR34294">
    <property type="entry name" value="TRANSCRIPTIONAL REGULATOR-RELATED"/>
    <property type="match status" value="1"/>
</dbReference>
<evidence type="ECO:0000256" key="1">
    <source>
        <dbReference type="ARBA" id="ARBA00010466"/>
    </source>
</evidence>
<name>A0A4R3YTT8_9GAMM</name>
<evidence type="ECO:0000256" key="2">
    <source>
        <dbReference type="ARBA" id="ARBA00023015"/>
    </source>
</evidence>
<gene>
    <name evidence="7" type="ORF">EDC52_10669</name>
</gene>
<dbReference type="Gene3D" id="1.10.10.10">
    <property type="entry name" value="Winged helix-like DNA-binding domain superfamily/Winged helix DNA-binding domain"/>
    <property type="match status" value="1"/>
</dbReference>
<dbReference type="Pfam" id="PF12802">
    <property type="entry name" value="MarR_2"/>
    <property type="match status" value="1"/>
</dbReference>
<dbReference type="InterPro" id="IPR007324">
    <property type="entry name" value="Sugar-bd_dom_put"/>
</dbReference>
<protein>
    <submittedName>
        <fullName evidence="7">Transcriptional regulator</fullName>
    </submittedName>
</protein>
<keyword evidence="2" id="KW-0805">Transcription regulation</keyword>
<comment type="similarity">
    <text evidence="1">Belongs to the SorC transcriptional regulatory family.</text>
</comment>
<accession>A0A4R3YTT8</accession>
<dbReference type="EMBL" id="SMCR01000006">
    <property type="protein sequence ID" value="TCV95138.1"/>
    <property type="molecule type" value="Genomic_DNA"/>
</dbReference>
<evidence type="ECO:0000313" key="7">
    <source>
        <dbReference type="EMBL" id="TCV95138.1"/>
    </source>
</evidence>
<dbReference type="Proteomes" id="UP000295719">
    <property type="component" value="Unassembled WGS sequence"/>
</dbReference>
<dbReference type="InterPro" id="IPR037171">
    <property type="entry name" value="NagB/RpiA_transferase-like"/>
</dbReference>
<reference evidence="7 8" key="1">
    <citation type="submission" date="2019-03" db="EMBL/GenBank/DDBJ databases">
        <title>Genomic Encyclopedia of Type Strains, Phase IV (KMG-IV): sequencing the most valuable type-strain genomes for metagenomic binning, comparative biology and taxonomic classification.</title>
        <authorList>
            <person name="Goeker M."/>
        </authorList>
    </citation>
    <scope>NUCLEOTIDE SEQUENCE [LARGE SCALE GENOMIC DNA]</scope>
    <source>
        <strain evidence="7 8">DSM 19580</strain>
    </source>
</reference>
<keyword evidence="4" id="KW-0804">Transcription</keyword>
<evidence type="ECO:0000313" key="8">
    <source>
        <dbReference type="Proteomes" id="UP000295719"/>
    </source>
</evidence>
<dbReference type="PANTHER" id="PTHR34294:SF1">
    <property type="entry name" value="TRANSCRIPTIONAL REGULATOR LSRR"/>
    <property type="match status" value="1"/>
</dbReference>
<dbReference type="OrthoDB" id="7065657at2"/>
<evidence type="ECO:0000259" key="5">
    <source>
        <dbReference type="Pfam" id="PF04198"/>
    </source>
</evidence>
<keyword evidence="8" id="KW-1185">Reference proteome</keyword>
<dbReference type="SUPFAM" id="SSF100950">
    <property type="entry name" value="NagB/RpiA/CoA transferase-like"/>
    <property type="match status" value="1"/>
</dbReference>
<evidence type="ECO:0000259" key="6">
    <source>
        <dbReference type="Pfam" id="PF12802"/>
    </source>
</evidence>
<feature type="domain" description="HTH marR-type" evidence="6">
    <location>
        <begin position="17"/>
        <end position="54"/>
    </location>
</feature>
<dbReference type="AlphaFoldDB" id="A0A4R3YTT8"/>
<feature type="domain" description="Sugar-binding" evidence="5">
    <location>
        <begin position="59"/>
        <end position="314"/>
    </location>
</feature>
<dbReference type="GO" id="GO:0030246">
    <property type="term" value="F:carbohydrate binding"/>
    <property type="evidence" value="ECO:0007669"/>
    <property type="project" value="InterPro"/>
</dbReference>
<dbReference type="InterPro" id="IPR036388">
    <property type="entry name" value="WH-like_DNA-bd_sf"/>
</dbReference>
<dbReference type="Gene3D" id="3.40.50.1360">
    <property type="match status" value="1"/>
</dbReference>
<evidence type="ECO:0000256" key="4">
    <source>
        <dbReference type="ARBA" id="ARBA00023163"/>
    </source>
</evidence>
<dbReference type="RefSeq" id="WP_131865826.1">
    <property type="nucleotide sequence ID" value="NZ_SMCR01000006.1"/>
</dbReference>
<organism evidence="7 8">
    <name type="scientific">Biostraticola tofi</name>
    <dbReference type="NCBI Taxonomy" id="466109"/>
    <lineage>
        <taxon>Bacteria</taxon>
        <taxon>Pseudomonadati</taxon>
        <taxon>Pseudomonadota</taxon>
        <taxon>Gammaproteobacteria</taxon>
        <taxon>Enterobacterales</taxon>
        <taxon>Bruguierivoracaceae</taxon>
        <taxon>Biostraticola</taxon>
    </lineage>
</organism>
<proteinExistence type="inferred from homology"/>
<evidence type="ECO:0000256" key="3">
    <source>
        <dbReference type="ARBA" id="ARBA00023125"/>
    </source>
</evidence>
<dbReference type="InterPro" id="IPR051054">
    <property type="entry name" value="SorC_transcr_regulators"/>
</dbReference>
<dbReference type="GO" id="GO:0003677">
    <property type="term" value="F:DNA binding"/>
    <property type="evidence" value="ECO:0007669"/>
    <property type="project" value="UniProtKB-KW"/>
</dbReference>